<dbReference type="SUPFAM" id="SSF52047">
    <property type="entry name" value="RNI-like"/>
    <property type="match status" value="1"/>
</dbReference>
<dbReference type="Proteomes" id="UP001221142">
    <property type="component" value="Unassembled WGS sequence"/>
</dbReference>
<evidence type="ECO:0008006" key="3">
    <source>
        <dbReference type="Google" id="ProtNLM"/>
    </source>
</evidence>
<dbReference type="EMBL" id="JARKIF010000002">
    <property type="protein sequence ID" value="KAJ7647953.1"/>
    <property type="molecule type" value="Genomic_DNA"/>
</dbReference>
<keyword evidence="2" id="KW-1185">Reference proteome</keyword>
<evidence type="ECO:0000313" key="2">
    <source>
        <dbReference type="Proteomes" id="UP001221142"/>
    </source>
</evidence>
<accession>A0AAD7CIH3</accession>
<name>A0AAD7CIH3_9AGAR</name>
<gene>
    <name evidence="1" type="ORF">FB45DRAFT_823087</name>
</gene>
<protein>
    <recommendedName>
        <fullName evidence="3">F-box domain-containing protein</fullName>
    </recommendedName>
</protein>
<dbReference type="AlphaFoldDB" id="A0AAD7CIH3"/>
<dbReference type="InterPro" id="IPR032675">
    <property type="entry name" value="LRR_dom_sf"/>
</dbReference>
<reference evidence="1" key="1">
    <citation type="submission" date="2023-03" db="EMBL/GenBank/DDBJ databases">
        <title>Massive genome expansion in bonnet fungi (Mycena s.s.) driven by repeated elements and novel gene families across ecological guilds.</title>
        <authorList>
            <consortium name="Lawrence Berkeley National Laboratory"/>
            <person name="Harder C.B."/>
            <person name="Miyauchi S."/>
            <person name="Viragh M."/>
            <person name="Kuo A."/>
            <person name="Thoen E."/>
            <person name="Andreopoulos B."/>
            <person name="Lu D."/>
            <person name="Skrede I."/>
            <person name="Drula E."/>
            <person name="Henrissat B."/>
            <person name="Morin E."/>
            <person name="Kohler A."/>
            <person name="Barry K."/>
            <person name="LaButti K."/>
            <person name="Morin E."/>
            <person name="Salamov A."/>
            <person name="Lipzen A."/>
            <person name="Mereny Z."/>
            <person name="Hegedus B."/>
            <person name="Baldrian P."/>
            <person name="Stursova M."/>
            <person name="Weitz H."/>
            <person name="Taylor A."/>
            <person name="Grigoriev I.V."/>
            <person name="Nagy L.G."/>
            <person name="Martin F."/>
            <person name="Kauserud H."/>
        </authorList>
    </citation>
    <scope>NUCLEOTIDE SEQUENCE</scope>
    <source>
        <strain evidence="1">9284</strain>
    </source>
</reference>
<sequence>MHPALAVTELVELVCEKLHEPKIDELAGNEGTLASLAVTCRAFREPALDTLWRIQLGIDNIIKCLPSHLWEIREDGDPMTVASPFSFHLIGPVQPADWTVPLSYSRRIKVLLMKEVLTDLRFPDGALFEAIASTLPSQLLCPNLQVLTAWADGEAYFPYLNLFLGPRIKDVSIAISRFDIPIPSNLNLQSLKKLHVLSPLPTAAEITTLCRSACDLIRQLHQIEELWVPNVDREALEQLSRLPSLKVLTLDHSRVGFHGPATMATASGAHLVSPLFPALQRVFLHDALPNFIVEFLKLHSSDCPISYISVTITEGGDLSAVSAAISSRLCSVDDLTLYLTLYEGPPSIHDGNINDLVPLLSLGNLVRVNLTLPVVRRIDDALLMDIATSWPKLKALTLQESDHRLSQQLQPPRMTLNGIVALATYCRDLERLTLQINGAAAILAPADDHFPEPQLALRTFEVGSSPIGSDADSVAEFLGRLFPRLRSIDRGFHQGTSEVARTTERRWKRVQKLLRKEKHV</sequence>
<dbReference type="Gene3D" id="3.80.10.10">
    <property type="entry name" value="Ribonuclease Inhibitor"/>
    <property type="match status" value="1"/>
</dbReference>
<comment type="caution">
    <text evidence="1">The sequence shown here is derived from an EMBL/GenBank/DDBJ whole genome shotgun (WGS) entry which is preliminary data.</text>
</comment>
<evidence type="ECO:0000313" key="1">
    <source>
        <dbReference type="EMBL" id="KAJ7647953.1"/>
    </source>
</evidence>
<proteinExistence type="predicted"/>
<organism evidence="1 2">
    <name type="scientific">Roridomyces roridus</name>
    <dbReference type="NCBI Taxonomy" id="1738132"/>
    <lineage>
        <taxon>Eukaryota</taxon>
        <taxon>Fungi</taxon>
        <taxon>Dikarya</taxon>
        <taxon>Basidiomycota</taxon>
        <taxon>Agaricomycotina</taxon>
        <taxon>Agaricomycetes</taxon>
        <taxon>Agaricomycetidae</taxon>
        <taxon>Agaricales</taxon>
        <taxon>Marasmiineae</taxon>
        <taxon>Mycenaceae</taxon>
        <taxon>Roridomyces</taxon>
    </lineage>
</organism>